<name>A0A2H0W075_9BACT</name>
<feature type="transmembrane region" description="Helical" evidence="1">
    <location>
        <begin position="105"/>
        <end position="127"/>
    </location>
</feature>
<comment type="caution">
    <text evidence="2">The sequence shown here is derived from an EMBL/GenBank/DDBJ whole genome shotgun (WGS) entry which is preliminary data.</text>
</comment>
<feature type="transmembrane region" description="Helical" evidence="1">
    <location>
        <begin position="45"/>
        <end position="63"/>
    </location>
</feature>
<feature type="transmembrane region" description="Helical" evidence="1">
    <location>
        <begin position="165"/>
        <end position="186"/>
    </location>
</feature>
<feature type="transmembrane region" description="Helical" evidence="1">
    <location>
        <begin position="246"/>
        <end position="263"/>
    </location>
</feature>
<dbReference type="AlphaFoldDB" id="A0A2H0W075"/>
<sequence>MKLKLKHITVINSLAFYSFALAIYWDMWKHGTYGVDENFFSLQHNLAYASLLLIFLLSAYGWLIYKEKKLFQLALFMLLTPVSGLFDLTWHWFFGIETTEKIWIIWSPPHILITLLIITGVIIQLQIINKILRRNHRQVIAPVCWAVLLVAFKFLLWPLDPFGPWHVLGFWGAGFFVFVLVIILLTAKDWFKTLFPSIRVVAFYIVVTVIEFTNLILVPSAQAHGHERTDTISETVTVSVTHNNPPAFLTVYSLLLVALTIDLSKRLPSILRGGIAGLLYSCLLYGFASNYFNEAFLYSTESAIVAIISGVAGGLMGGLIFPLIAKKIHLRGD</sequence>
<proteinExistence type="predicted"/>
<evidence type="ECO:0000313" key="2">
    <source>
        <dbReference type="EMBL" id="PIS04752.1"/>
    </source>
</evidence>
<keyword evidence="1" id="KW-0472">Membrane</keyword>
<feature type="transmembrane region" description="Helical" evidence="1">
    <location>
        <begin position="7"/>
        <end position="25"/>
    </location>
</feature>
<organism evidence="2 3">
    <name type="scientific">Candidatus Buchananbacteria bacterium CG10_big_fil_rev_8_21_14_0_10_42_9</name>
    <dbReference type="NCBI Taxonomy" id="1974526"/>
    <lineage>
        <taxon>Bacteria</taxon>
        <taxon>Candidatus Buchananiibacteriota</taxon>
    </lineage>
</organism>
<keyword evidence="1" id="KW-1133">Transmembrane helix</keyword>
<accession>A0A2H0W075</accession>
<dbReference type="EMBL" id="PEZZ01000037">
    <property type="protein sequence ID" value="PIS04752.1"/>
    <property type="molecule type" value="Genomic_DNA"/>
</dbReference>
<feature type="transmembrane region" description="Helical" evidence="1">
    <location>
        <begin position="139"/>
        <end position="159"/>
    </location>
</feature>
<evidence type="ECO:0000256" key="1">
    <source>
        <dbReference type="SAM" id="Phobius"/>
    </source>
</evidence>
<keyword evidence="1" id="KW-0812">Transmembrane</keyword>
<evidence type="ECO:0000313" key="3">
    <source>
        <dbReference type="Proteomes" id="UP000230935"/>
    </source>
</evidence>
<gene>
    <name evidence="2" type="ORF">COT81_04815</name>
</gene>
<feature type="transmembrane region" description="Helical" evidence="1">
    <location>
        <begin position="198"/>
        <end position="218"/>
    </location>
</feature>
<feature type="transmembrane region" description="Helical" evidence="1">
    <location>
        <begin position="304"/>
        <end position="325"/>
    </location>
</feature>
<protein>
    <submittedName>
        <fullName evidence="2">Uncharacterized protein</fullName>
    </submittedName>
</protein>
<feature type="transmembrane region" description="Helical" evidence="1">
    <location>
        <begin position="70"/>
        <end position="93"/>
    </location>
</feature>
<dbReference type="Proteomes" id="UP000230935">
    <property type="component" value="Unassembled WGS sequence"/>
</dbReference>
<feature type="transmembrane region" description="Helical" evidence="1">
    <location>
        <begin position="270"/>
        <end position="292"/>
    </location>
</feature>
<reference evidence="3" key="1">
    <citation type="submission" date="2017-09" db="EMBL/GenBank/DDBJ databases">
        <title>Depth-based differentiation of microbial function through sediment-hosted aquifers and enrichment of novel symbionts in the deep terrestrial subsurface.</title>
        <authorList>
            <person name="Probst A.J."/>
            <person name="Ladd B."/>
            <person name="Jarett J.K."/>
            <person name="Geller-Mcgrath D.E."/>
            <person name="Sieber C.M.K."/>
            <person name="Emerson J.B."/>
            <person name="Anantharaman K."/>
            <person name="Thomas B.C."/>
            <person name="Malmstrom R."/>
            <person name="Stieglmeier M."/>
            <person name="Klingl A."/>
            <person name="Woyke T."/>
            <person name="Ryan C.M."/>
            <person name="Banfield J.F."/>
        </authorList>
    </citation>
    <scope>NUCLEOTIDE SEQUENCE [LARGE SCALE GENOMIC DNA]</scope>
</reference>